<comment type="caution">
    <text evidence="2">The sequence shown here is derived from an EMBL/GenBank/DDBJ whole genome shotgun (WGS) entry which is preliminary data.</text>
</comment>
<dbReference type="Proteomes" id="UP000035721">
    <property type="component" value="Unassembled WGS sequence"/>
</dbReference>
<name>A0A077LTK2_9MICO</name>
<sequence>MLLVPAAWDVRSPHREGCGMTAQRVDVSHLDVALAEELTAARVASYDARHGIPAPAVEPPRRRPLRVADKRPKPAPRTPAEPRTRTEAPRATPAASSSASGPARPQRGGRRLYTGTTPTVFALQPAGLRCRLCGVEVDDPPEGWSAWRPT</sequence>
<keyword evidence="3" id="KW-1185">Reference proteome</keyword>
<evidence type="ECO:0000313" key="3">
    <source>
        <dbReference type="Proteomes" id="UP000035721"/>
    </source>
</evidence>
<evidence type="ECO:0000313" key="2">
    <source>
        <dbReference type="EMBL" id="CCH76903.1"/>
    </source>
</evidence>
<dbReference type="STRING" id="1194083.BN12_1510016"/>
<protein>
    <submittedName>
        <fullName evidence="2">Uncharacterized protein</fullName>
    </submittedName>
</protein>
<feature type="compositionally biased region" description="Low complexity" evidence="1">
    <location>
        <begin position="89"/>
        <end position="105"/>
    </location>
</feature>
<reference evidence="2 3" key="1">
    <citation type="journal article" date="2013" name="ISME J.">
        <title>A metabolic model for members of the genus Tetrasphaera involved in enhanced biological phosphorus removal.</title>
        <authorList>
            <person name="Kristiansen R."/>
            <person name="Nguyen H.T.T."/>
            <person name="Saunders A.M."/>
            <person name="Nielsen J.L."/>
            <person name="Wimmer R."/>
            <person name="Le V.Q."/>
            <person name="McIlroy S.J."/>
            <person name="Petrovski S."/>
            <person name="Seviour R.J."/>
            <person name="Calteau A."/>
            <person name="Nielsen K.L."/>
            <person name="Nielsen P.H."/>
        </authorList>
    </citation>
    <scope>NUCLEOTIDE SEQUENCE [LARGE SCALE GENOMIC DNA]</scope>
    <source>
        <strain evidence="2 3">T1-X7</strain>
    </source>
</reference>
<feature type="region of interest" description="Disordered" evidence="1">
    <location>
        <begin position="44"/>
        <end position="113"/>
    </location>
</feature>
<dbReference type="AlphaFoldDB" id="A0A077LTK2"/>
<organism evidence="2 3">
    <name type="scientific">Nostocoides japonicum T1-X7</name>
    <dbReference type="NCBI Taxonomy" id="1194083"/>
    <lineage>
        <taxon>Bacteria</taxon>
        <taxon>Bacillati</taxon>
        <taxon>Actinomycetota</taxon>
        <taxon>Actinomycetes</taxon>
        <taxon>Micrococcales</taxon>
        <taxon>Intrasporangiaceae</taxon>
        <taxon>Nostocoides</taxon>
    </lineage>
</organism>
<evidence type="ECO:0000256" key="1">
    <source>
        <dbReference type="SAM" id="MobiDB-lite"/>
    </source>
</evidence>
<dbReference type="EMBL" id="CAJB01000059">
    <property type="protein sequence ID" value="CCH76903.1"/>
    <property type="molecule type" value="Genomic_DNA"/>
</dbReference>
<proteinExistence type="predicted"/>
<gene>
    <name evidence="2" type="ORF">BN12_1510016</name>
</gene>
<accession>A0A077LTK2</accession>